<accession>A0A098TFT1</accession>
<organism evidence="2 3">
    <name type="scientific">Neosynechococcus sphagnicola sy1</name>
    <dbReference type="NCBI Taxonomy" id="1497020"/>
    <lineage>
        <taxon>Bacteria</taxon>
        <taxon>Bacillati</taxon>
        <taxon>Cyanobacteriota</taxon>
        <taxon>Cyanophyceae</taxon>
        <taxon>Neosynechococcales</taxon>
        <taxon>Neosynechococcaceae</taxon>
        <taxon>Neosynechococcus</taxon>
    </lineage>
</organism>
<protein>
    <submittedName>
        <fullName evidence="2">Uncharacterized protein</fullName>
    </submittedName>
</protein>
<evidence type="ECO:0000313" key="3">
    <source>
        <dbReference type="Proteomes" id="UP000030170"/>
    </source>
</evidence>
<evidence type="ECO:0000313" key="2">
    <source>
        <dbReference type="EMBL" id="KGF71410.1"/>
    </source>
</evidence>
<gene>
    <name evidence="2" type="ORF">DO97_20695</name>
</gene>
<evidence type="ECO:0000256" key="1">
    <source>
        <dbReference type="SAM" id="MobiDB-lite"/>
    </source>
</evidence>
<proteinExistence type="predicted"/>
<keyword evidence="3" id="KW-1185">Reference proteome</keyword>
<dbReference type="RefSeq" id="WP_036536896.1">
    <property type="nucleotide sequence ID" value="NZ_JJML01000083.1"/>
</dbReference>
<dbReference type="AlphaFoldDB" id="A0A098TFT1"/>
<comment type="caution">
    <text evidence="2">The sequence shown here is derived from an EMBL/GenBank/DDBJ whole genome shotgun (WGS) entry which is preliminary data.</text>
</comment>
<sequence>MPKKSYGSNATPIDSVKHKDKRANIPTEELRGFVAEDEKKPKIVSRLPASSKSTVVSEFSVKRLATTQPTEPAPITM</sequence>
<reference evidence="2 3" key="1">
    <citation type="journal article" date="2014" name="Mol. Ecol.">
        <title>Evolution of Synechococcus.</title>
        <authorList>
            <person name="Dvorak P."/>
            <person name="Casamatta D."/>
            <person name="Hasler P."/>
            <person name="Poulickova A."/>
            <person name="Ondrej V."/>
            <person name="Sanges R."/>
        </authorList>
    </citation>
    <scope>NUCLEOTIDE SEQUENCE [LARGE SCALE GENOMIC DNA]</scope>
    <source>
        <strain evidence="2 3">CAUP A 1101</strain>
    </source>
</reference>
<name>A0A098TFT1_9CYAN</name>
<dbReference type="Proteomes" id="UP000030170">
    <property type="component" value="Unassembled WGS sequence"/>
</dbReference>
<feature type="compositionally biased region" description="Polar residues" evidence="1">
    <location>
        <begin position="1"/>
        <end position="12"/>
    </location>
</feature>
<dbReference type="STRING" id="1497020.DO97_20695"/>
<feature type="region of interest" description="Disordered" evidence="1">
    <location>
        <begin position="1"/>
        <end position="24"/>
    </location>
</feature>
<dbReference type="EMBL" id="JJML01000083">
    <property type="protein sequence ID" value="KGF71410.1"/>
    <property type="molecule type" value="Genomic_DNA"/>
</dbReference>